<dbReference type="InterPro" id="IPR034746">
    <property type="entry name" value="POTRA"/>
</dbReference>
<dbReference type="PROSITE" id="PS51779">
    <property type="entry name" value="POTRA"/>
    <property type="match status" value="1"/>
</dbReference>
<dbReference type="Proteomes" id="UP001501475">
    <property type="component" value="Unassembled WGS sequence"/>
</dbReference>
<comment type="subcellular location">
    <subcellularLocation>
        <location evidence="1">Membrane</location>
    </subcellularLocation>
</comment>
<keyword evidence="2" id="KW-1003">Cell membrane</keyword>
<evidence type="ECO:0000313" key="11">
    <source>
        <dbReference type="Proteomes" id="UP001501475"/>
    </source>
</evidence>
<proteinExistence type="predicted"/>
<evidence type="ECO:0000256" key="2">
    <source>
        <dbReference type="ARBA" id="ARBA00022475"/>
    </source>
</evidence>
<dbReference type="Pfam" id="PF08478">
    <property type="entry name" value="POTRA_1"/>
    <property type="match status" value="1"/>
</dbReference>
<reference evidence="10 11" key="1">
    <citation type="journal article" date="2019" name="Int. J. Syst. Evol. Microbiol.">
        <title>The Global Catalogue of Microorganisms (GCM) 10K type strain sequencing project: providing services to taxonomists for standard genome sequencing and annotation.</title>
        <authorList>
            <consortium name="The Broad Institute Genomics Platform"/>
            <consortium name="The Broad Institute Genome Sequencing Center for Infectious Disease"/>
            <person name="Wu L."/>
            <person name="Ma J."/>
        </authorList>
    </citation>
    <scope>NUCLEOTIDE SEQUENCE [LARGE SCALE GENOMIC DNA]</scope>
    <source>
        <strain evidence="10 11">JCM 15591</strain>
    </source>
</reference>
<keyword evidence="7" id="KW-0131">Cell cycle</keyword>
<keyword evidence="4 8" id="KW-0812">Transmembrane</keyword>
<keyword evidence="6 8" id="KW-0472">Membrane</keyword>
<feature type="transmembrane region" description="Helical" evidence="8">
    <location>
        <begin position="34"/>
        <end position="58"/>
    </location>
</feature>
<evidence type="ECO:0000256" key="4">
    <source>
        <dbReference type="ARBA" id="ARBA00022692"/>
    </source>
</evidence>
<dbReference type="EMBL" id="BAAAPN010000055">
    <property type="protein sequence ID" value="GAA1764649.1"/>
    <property type="molecule type" value="Genomic_DNA"/>
</dbReference>
<dbReference type="InterPro" id="IPR050487">
    <property type="entry name" value="FtsQ_DivIB"/>
</dbReference>
<accession>A0ABN2KSB8</accession>
<evidence type="ECO:0000313" key="10">
    <source>
        <dbReference type="EMBL" id="GAA1764649.1"/>
    </source>
</evidence>
<sequence length="248" mass="25737">MRLGTPETARSDGRVTAFPGGLARSAGRGGRRRLAWLAGALVTALLALWIAFASPIFAVHDVRITGSSELVRSIAKKVTASAVGVPVLRVDTGSLEAQIEADSRVADATVRRGLPRSLVVEVVARLPVLGVEKAKGQVDLVDIQGVVAERVTKAPAGVPVVSSASGQVSPAGVEAALDLLTALPESLRAKVQNLRIDATESMSFRVGATTVTWGGADRAEVKARLVQILLTKKPATIDVSAPDTPTTT</sequence>
<evidence type="ECO:0000256" key="7">
    <source>
        <dbReference type="ARBA" id="ARBA00023306"/>
    </source>
</evidence>
<dbReference type="PANTHER" id="PTHR37820">
    <property type="entry name" value="CELL DIVISION PROTEIN DIVIB"/>
    <property type="match status" value="1"/>
</dbReference>
<evidence type="ECO:0000256" key="5">
    <source>
        <dbReference type="ARBA" id="ARBA00022989"/>
    </source>
</evidence>
<evidence type="ECO:0000256" key="1">
    <source>
        <dbReference type="ARBA" id="ARBA00004370"/>
    </source>
</evidence>
<feature type="domain" description="POTRA" evidence="9">
    <location>
        <begin position="57"/>
        <end position="125"/>
    </location>
</feature>
<evidence type="ECO:0000256" key="6">
    <source>
        <dbReference type="ARBA" id="ARBA00023136"/>
    </source>
</evidence>
<evidence type="ECO:0000256" key="8">
    <source>
        <dbReference type="SAM" id="Phobius"/>
    </source>
</evidence>
<evidence type="ECO:0000259" key="9">
    <source>
        <dbReference type="PROSITE" id="PS51779"/>
    </source>
</evidence>
<protein>
    <recommendedName>
        <fullName evidence="9">POTRA domain-containing protein</fullName>
    </recommendedName>
</protein>
<keyword evidence="11" id="KW-1185">Reference proteome</keyword>
<dbReference type="Gene3D" id="3.10.20.310">
    <property type="entry name" value="membrane protein fhac"/>
    <property type="match status" value="1"/>
</dbReference>
<dbReference type="PANTHER" id="PTHR37820:SF1">
    <property type="entry name" value="CELL DIVISION PROTEIN FTSQ"/>
    <property type="match status" value="1"/>
</dbReference>
<dbReference type="RefSeq" id="WP_344066729.1">
    <property type="nucleotide sequence ID" value="NZ_BAAAPN010000055.1"/>
</dbReference>
<keyword evidence="5 8" id="KW-1133">Transmembrane helix</keyword>
<evidence type="ECO:0000256" key="3">
    <source>
        <dbReference type="ARBA" id="ARBA00022618"/>
    </source>
</evidence>
<organism evidence="10 11">
    <name type="scientific">Nostocoides vanveenii</name>
    <dbReference type="NCBI Taxonomy" id="330835"/>
    <lineage>
        <taxon>Bacteria</taxon>
        <taxon>Bacillati</taxon>
        <taxon>Actinomycetota</taxon>
        <taxon>Actinomycetes</taxon>
        <taxon>Micrococcales</taxon>
        <taxon>Intrasporangiaceae</taxon>
        <taxon>Nostocoides</taxon>
    </lineage>
</organism>
<comment type="caution">
    <text evidence="10">The sequence shown here is derived from an EMBL/GenBank/DDBJ whole genome shotgun (WGS) entry which is preliminary data.</text>
</comment>
<dbReference type="InterPro" id="IPR013685">
    <property type="entry name" value="POTRA_FtsQ_type"/>
</dbReference>
<name>A0ABN2KSB8_9MICO</name>
<keyword evidence="3" id="KW-0132">Cell division</keyword>
<gene>
    <name evidence="10" type="ORF">GCM10009810_24580</name>
</gene>